<dbReference type="Gene3D" id="3.80.10.10">
    <property type="entry name" value="Ribonuclease Inhibitor"/>
    <property type="match status" value="3"/>
</dbReference>
<protein>
    <submittedName>
        <fullName evidence="4">Uncharacterized protein</fullName>
    </submittedName>
</protein>
<comment type="caution">
    <text evidence="4">The sequence shown here is derived from an EMBL/GenBank/DDBJ whole genome shotgun (WGS) entry which is preliminary data.</text>
</comment>
<keyword evidence="5" id="KW-1185">Reference proteome</keyword>
<dbReference type="InterPro" id="IPR001611">
    <property type="entry name" value="Leu-rich_rpt"/>
</dbReference>
<organism evidence="4 5">
    <name type="scientific">Pinctada imbricata</name>
    <name type="common">Atlantic pearl-oyster</name>
    <name type="synonym">Pinctada martensii</name>
    <dbReference type="NCBI Taxonomy" id="66713"/>
    <lineage>
        <taxon>Eukaryota</taxon>
        <taxon>Metazoa</taxon>
        <taxon>Spiralia</taxon>
        <taxon>Lophotrochozoa</taxon>
        <taxon>Mollusca</taxon>
        <taxon>Bivalvia</taxon>
        <taxon>Autobranchia</taxon>
        <taxon>Pteriomorphia</taxon>
        <taxon>Pterioida</taxon>
        <taxon>Pterioidea</taxon>
        <taxon>Pteriidae</taxon>
        <taxon>Pinctada</taxon>
    </lineage>
</organism>
<sequence length="436" mass="49077">MVLSMIGFLQLVQADWPCLFAKPCVCDYNYRSVYCTNQGLTGIPPYINFIDGMWSMDFSNNNLTHLPKDSFGNISLNTLKLSNNNLKTIEDGALKSSETSMFTLSLDGNMLETLPKEVGKLPGLYELHLDDNPMKSFDADVLGKLGRLSTFSFGSPQMTQWPTVVNKLSNLSDLTIRNSAIETIPDDAFLLLKNVYTLTLTSTSVRALPSSLQNTRIFILTLNDNKNLHADGFPPAAFKHQTELRQFYINDGALETLPPIFTEMSVLAICSLTNTPLRYINESVFPKNFSNIFNEFDSDNSLFESVPHILSKVNSLSTIKLTNNKITYINETDFSGNSKLFWLHLSGNPITGISDDAFKHNPTLYYLYLDNTELTTIKNIHKLSSLDLTNTKIQCTCNALDWMKYWKPPKSFNILGGCLNNEMTLSDYVKYVIPKC</sequence>
<dbReference type="PANTHER" id="PTHR24369:SF210">
    <property type="entry name" value="CHAOPTIN-RELATED"/>
    <property type="match status" value="1"/>
</dbReference>
<evidence type="ECO:0000256" key="1">
    <source>
        <dbReference type="ARBA" id="ARBA00022614"/>
    </source>
</evidence>
<dbReference type="SUPFAM" id="SSF52058">
    <property type="entry name" value="L domain-like"/>
    <property type="match status" value="1"/>
</dbReference>
<dbReference type="PANTHER" id="PTHR24369">
    <property type="entry name" value="ANTIGEN BSP, PUTATIVE-RELATED"/>
    <property type="match status" value="1"/>
</dbReference>
<evidence type="ECO:0000256" key="2">
    <source>
        <dbReference type="ARBA" id="ARBA00022729"/>
    </source>
</evidence>
<dbReference type="PROSITE" id="PS51450">
    <property type="entry name" value="LRR"/>
    <property type="match status" value="2"/>
</dbReference>
<keyword evidence="2" id="KW-0732">Signal</keyword>
<proteinExistence type="predicted"/>
<name>A0AA89C0S3_PINIB</name>
<evidence type="ECO:0000313" key="4">
    <source>
        <dbReference type="EMBL" id="KAK3103755.1"/>
    </source>
</evidence>
<dbReference type="AlphaFoldDB" id="A0AA89C0S3"/>
<gene>
    <name evidence="4" type="ORF">FSP39_021667</name>
</gene>
<dbReference type="Proteomes" id="UP001186944">
    <property type="component" value="Unassembled WGS sequence"/>
</dbReference>
<dbReference type="InterPro" id="IPR050541">
    <property type="entry name" value="LRR_TM_domain-containing"/>
</dbReference>
<dbReference type="EMBL" id="VSWD01000005">
    <property type="protein sequence ID" value="KAK3103755.1"/>
    <property type="molecule type" value="Genomic_DNA"/>
</dbReference>
<accession>A0AA89C0S3</accession>
<dbReference type="SMART" id="SM00369">
    <property type="entry name" value="LRR_TYP"/>
    <property type="match status" value="6"/>
</dbReference>
<keyword evidence="3" id="KW-0677">Repeat</keyword>
<dbReference type="GO" id="GO:0005886">
    <property type="term" value="C:plasma membrane"/>
    <property type="evidence" value="ECO:0007669"/>
    <property type="project" value="TreeGrafter"/>
</dbReference>
<dbReference type="Pfam" id="PF13855">
    <property type="entry name" value="LRR_8"/>
    <property type="match status" value="2"/>
</dbReference>
<evidence type="ECO:0000256" key="3">
    <source>
        <dbReference type="ARBA" id="ARBA00022737"/>
    </source>
</evidence>
<evidence type="ECO:0000313" key="5">
    <source>
        <dbReference type="Proteomes" id="UP001186944"/>
    </source>
</evidence>
<keyword evidence="1" id="KW-0433">Leucine-rich repeat</keyword>
<dbReference type="InterPro" id="IPR032675">
    <property type="entry name" value="LRR_dom_sf"/>
</dbReference>
<reference evidence="4" key="1">
    <citation type="submission" date="2019-08" db="EMBL/GenBank/DDBJ databases">
        <title>The improved chromosome-level genome for the pearl oyster Pinctada fucata martensii using PacBio sequencing and Hi-C.</title>
        <authorList>
            <person name="Zheng Z."/>
        </authorList>
    </citation>
    <scope>NUCLEOTIDE SEQUENCE</scope>
    <source>
        <strain evidence="4">ZZ-2019</strain>
        <tissue evidence="4">Adductor muscle</tissue>
    </source>
</reference>
<dbReference type="InterPro" id="IPR003591">
    <property type="entry name" value="Leu-rich_rpt_typical-subtyp"/>
</dbReference>